<reference evidence="1" key="1">
    <citation type="submission" date="2018-01" db="EMBL/GenBank/DDBJ databases">
        <title>A diatom virus reveals a new lineage of giant single stranded DNA viruses originating from double stranded DNA phage.</title>
        <authorList>
            <person name="Carlson M.C.G."/>
            <person name="Frischkorn K.R."/>
            <person name="Brumfield S."/>
            <person name="Rocap G."/>
        </authorList>
    </citation>
    <scope>NUCLEOTIDE SEQUENCE</scope>
    <source>
        <strain evidence="1">PmDNAV1</strain>
    </source>
</reference>
<evidence type="ECO:0000313" key="1">
    <source>
        <dbReference type="EMBL" id="AYD75890.1"/>
    </source>
</evidence>
<dbReference type="EMBL" id="MG841150">
    <property type="protein sequence ID" value="AYD75890.1"/>
    <property type="molecule type" value="Genomic_DNA"/>
</dbReference>
<name>A0A678W480_9VIRU</name>
<sequence length="78" mass="8644">MNTVTEKLLNQLNTARGLKYPDIGYSYFADITGDGRKYRSIYTIINAGGGVTYSEMNASNSRDRCNNVRAAIAETLED</sequence>
<proteinExistence type="predicted"/>
<organism evidence="1">
    <name type="scientific">Pseudo-nitzschia multiseries DNA virus</name>
    <dbReference type="NCBI Taxonomy" id="2364897"/>
    <lineage>
        <taxon>Viruses</taxon>
    </lineage>
</organism>
<accession>A0A678W480</accession>
<gene>
    <name evidence="1" type="ORF">PmDNAV1_gp6</name>
</gene>
<protein>
    <submittedName>
        <fullName evidence="1">Uncharacterized protein</fullName>
    </submittedName>
</protein>